<dbReference type="PANTHER" id="PTHR43799">
    <property type="entry name" value="AMINOTRANSFERASE, PUTATIVE-RELATED"/>
    <property type="match status" value="1"/>
</dbReference>
<sequence>MNKVEQLQEIKQQYEALKARDLSLNLSRGMPSEEQLDLSNELLSMDITPYINNEDFIDIRNYGYLRGLREAREFFAEMMDVRYEQVMVGSNSSLQMMAIVLNYLVNHAESQWKQEETIKFICPVPGYDRHFNMLEHSGFEIIPVELTGEGPDMDEVERLVKEDSAIKGIFCVPKYSNPSGDVYSDDVVRRLAQMETADEHFVILWDNAYCVHHLTDEKIEIANIIQLAEKAGYPERPIAFTSTSKITHPGAGISAVAGSEKRMNDLAAEFSYQLIGFDKVNQMRQVLFLKDQENLEQLMEKHAEILRPKFKIILEALDKHFGDGQYEVEWNEPKGGYFVHLTTKDGTAKAIVDKMSELGIVLTPANAPYPVGHQQQDNSIRLAPSYASLEAVKVTIQALIVCIKLVYLSMES</sequence>
<proteinExistence type="predicted"/>
<dbReference type="GO" id="GO:0004069">
    <property type="term" value="F:L-aspartate:2-oxoglutarate aminotransferase activity"/>
    <property type="evidence" value="ECO:0007669"/>
    <property type="project" value="InterPro"/>
</dbReference>
<dbReference type="InterPro" id="IPR015422">
    <property type="entry name" value="PyrdxlP-dep_Trfase_small"/>
</dbReference>
<dbReference type="PANTHER" id="PTHR43799:SF1">
    <property type="entry name" value="ASPARTATE AMINOTRANSFERASE"/>
    <property type="match status" value="1"/>
</dbReference>
<dbReference type="CDD" id="cd00609">
    <property type="entry name" value="AAT_like"/>
    <property type="match status" value="1"/>
</dbReference>
<dbReference type="Gene3D" id="3.90.1150.10">
    <property type="entry name" value="Aspartate Aminotransferase, domain 1"/>
    <property type="match status" value="1"/>
</dbReference>
<dbReference type="InterPro" id="IPR024551">
    <property type="entry name" value="AspAT_Ic"/>
</dbReference>
<evidence type="ECO:0000313" key="1">
    <source>
        <dbReference type="EMBL" id="OOL80822.1"/>
    </source>
</evidence>
<dbReference type="EMBL" id="MUYF01000003">
    <property type="protein sequence ID" value="OOL80822.1"/>
    <property type="molecule type" value="Genomic_DNA"/>
</dbReference>
<keyword evidence="1" id="KW-0032">Aminotransferase</keyword>
<evidence type="ECO:0000313" key="2">
    <source>
        <dbReference type="Proteomes" id="UP000190409"/>
    </source>
</evidence>
<dbReference type="Proteomes" id="UP000190409">
    <property type="component" value="Unassembled WGS sequence"/>
</dbReference>
<dbReference type="SUPFAM" id="SSF53383">
    <property type="entry name" value="PLP-dependent transferases"/>
    <property type="match status" value="1"/>
</dbReference>
<name>A0A1S8KMA6_9LACT</name>
<comment type="caution">
    <text evidence="1">The sequence shown here is derived from an EMBL/GenBank/DDBJ whole genome shotgun (WGS) entry which is preliminary data.</text>
</comment>
<keyword evidence="1" id="KW-0808">Transferase</keyword>
<dbReference type="InterPro" id="IPR015421">
    <property type="entry name" value="PyrdxlP-dep_Trfase_major"/>
</dbReference>
<gene>
    <name evidence="1" type="ORF">BWX42_02695</name>
</gene>
<organism evidence="1 2">
    <name type="scientific">Dolosigranulum pigrum</name>
    <dbReference type="NCBI Taxonomy" id="29394"/>
    <lineage>
        <taxon>Bacteria</taxon>
        <taxon>Bacillati</taxon>
        <taxon>Bacillota</taxon>
        <taxon>Bacilli</taxon>
        <taxon>Lactobacillales</taxon>
        <taxon>Carnobacteriaceae</taxon>
        <taxon>Dolosigranulum</taxon>
    </lineage>
</organism>
<dbReference type="Gene3D" id="3.40.640.10">
    <property type="entry name" value="Type I PLP-dependent aspartate aminotransferase-like (Major domain)"/>
    <property type="match status" value="1"/>
</dbReference>
<reference evidence="1 2" key="1">
    <citation type="submission" date="2017-01" db="EMBL/GenBank/DDBJ databases">
        <title>Complete Genome Sequence of Dolosigranulum pigrum isolated from a Patient with interstitial lung disease.</title>
        <authorList>
            <person name="Mukhopadhyay R."/>
            <person name="Joaquin J."/>
            <person name="Hogue R."/>
            <person name="Fitzgerald S."/>
            <person name="Jospin G."/>
            <person name="Eisen J.A."/>
            <person name="Chaturvedi V."/>
        </authorList>
    </citation>
    <scope>NUCLEOTIDE SEQUENCE [LARGE SCALE GENOMIC DNA]</scope>
    <source>
        <strain evidence="1 2">15S00348</strain>
    </source>
</reference>
<dbReference type="AlphaFoldDB" id="A0A1S8KMA6"/>
<dbReference type="InterPro" id="IPR015424">
    <property type="entry name" value="PyrdxlP-dep_Trfase"/>
</dbReference>
<dbReference type="Pfam" id="PF12897">
    <property type="entry name" value="Asp_aminotransf"/>
    <property type="match status" value="1"/>
</dbReference>
<accession>A0A1S8KMA6</accession>
<protein>
    <submittedName>
        <fullName evidence="1">Aminotransferase</fullName>
    </submittedName>
</protein>